<dbReference type="HAMAP" id="MF_04035">
    <property type="entry name" value="HSV_GM"/>
    <property type="match status" value="1"/>
</dbReference>
<keyword evidence="7 15" id="KW-0261">Viral envelope protein</keyword>
<dbReference type="Pfam" id="PF01528">
    <property type="entry name" value="Herpes_glycop"/>
    <property type="match status" value="1"/>
</dbReference>
<feature type="region of interest" description="Disordered" evidence="13">
    <location>
        <begin position="394"/>
        <end position="438"/>
    </location>
</feature>
<keyword evidence="10 14" id="KW-0472">Membrane</keyword>
<sequence>MAGSAQPAAVHWRLWLAQAGVFAGLALLLLITLIGAASPGAGLPCFYAAIVNYNARNLSADGGAWAQRELGARHPALFLETPTTAAFSAYTAVVLLAVAAFDVAAAIIIRRENSGGFAAAYHMNALATLATPPGALLLGALAAWTLQAAVLLLSHKIMVLAAATYLAHLAPPAAFVGLFCTAGLPGAEYAQAVHALRERSPRAHRLLGPGRAVMINLAGGLLALIIGTAPLMLGQLLGAGLGLSLAQTVVAGVTVLCLAAVLFLVLTELVLSRYTQVLPGPAFGTLVAASCIAVASHDYFHQLRGVVRTQAPRAAARVKLALAGVALLAVAMLVLRLVRACLHHRRKGSAFYGHVSAARQQAARYIARARSSRGMAPLEGDAAALLDRGVASDDEEAVYEADAPPRPPTIPLRRPEVPHSRASHPRPPPRSPPPAHVK</sequence>
<comment type="function">
    <text evidence="1">Envelope glycoprotein important for virion assembly and egress. Plays a role in the correct incorporation of gH-gL into virion membrane. Directs the glycoprotein N (gN) to the host trans-Golgi network.</text>
</comment>
<evidence type="ECO:0000256" key="12">
    <source>
        <dbReference type="ARBA" id="ARBA00023180"/>
    </source>
</evidence>
<reference evidence="15" key="1">
    <citation type="submission" date="2016-08" db="EMBL/GenBank/DDBJ databases">
        <title>Genetic characterization of Indian isolates of bovine herpesvirus 1.</title>
        <authorList>
            <person name="Fayaz A."/>
            <person name="Chandra Sekar S."/>
            <person name="Nandi S."/>
            <person name="Pandey A.B."/>
            <person name="Ashokkumar D."/>
            <person name="Ramakrishnan M.A."/>
        </authorList>
    </citation>
    <scope>NUCLEOTIDE SEQUENCE</scope>
    <source>
        <strain evidence="15">BoHV1.1/cattle/India/UttarPradesh/216/1975</strain>
    </source>
</reference>
<keyword evidence="12" id="KW-0325">Glycoprotein</keyword>
<evidence type="ECO:0000256" key="14">
    <source>
        <dbReference type="SAM" id="Phobius"/>
    </source>
</evidence>
<protein>
    <submittedName>
        <fullName evidence="15">Envelope glycoprotein M</fullName>
    </submittedName>
</protein>
<evidence type="ECO:0000256" key="11">
    <source>
        <dbReference type="ARBA" id="ARBA00023157"/>
    </source>
</evidence>
<evidence type="ECO:0000256" key="9">
    <source>
        <dbReference type="ARBA" id="ARBA00023046"/>
    </source>
</evidence>
<keyword evidence="11" id="KW-1015">Disulfide bond</keyword>
<evidence type="ECO:0000256" key="10">
    <source>
        <dbReference type="ARBA" id="ARBA00023136"/>
    </source>
</evidence>
<feature type="transmembrane region" description="Helical" evidence="14">
    <location>
        <begin position="213"/>
        <end position="233"/>
    </location>
</feature>
<evidence type="ECO:0000256" key="6">
    <source>
        <dbReference type="ARBA" id="ARBA00022870"/>
    </source>
</evidence>
<feature type="transmembrane region" description="Helical" evidence="14">
    <location>
        <begin position="87"/>
        <end position="109"/>
    </location>
</feature>
<evidence type="ECO:0000256" key="2">
    <source>
        <dbReference type="ARBA" id="ARBA00022562"/>
    </source>
</evidence>
<keyword evidence="3 14" id="KW-0812">Transmembrane</keyword>
<evidence type="ECO:0000256" key="3">
    <source>
        <dbReference type="ARBA" id="ARBA00022692"/>
    </source>
</evidence>
<evidence type="ECO:0000256" key="4">
    <source>
        <dbReference type="ARBA" id="ARBA00022812"/>
    </source>
</evidence>
<feature type="compositionally biased region" description="Pro residues" evidence="13">
    <location>
        <begin position="425"/>
        <end position="438"/>
    </location>
</feature>
<keyword evidence="4" id="KW-1040">Host Golgi apparatus</keyword>
<feature type="transmembrane region" description="Helical" evidence="14">
    <location>
        <begin position="245"/>
        <end position="266"/>
    </location>
</feature>
<keyword evidence="6" id="KW-1043">Host membrane</keyword>
<dbReference type="InterPro" id="IPR000785">
    <property type="entry name" value="Herpes_glycop_M"/>
</dbReference>
<evidence type="ECO:0000256" key="5">
    <source>
        <dbReference type="ARBA" id="ARBA00022844"/>
    </source>
</evidence>
<evidence type="ECO:0000256" key="13">
    <source>
        <dbReference type="SAM" id="MobiDB-lite"/>
    </source>
</evidence>
<keyword evidence="9" id="KW-1039">Host endosome</keyword>
<evidence type="ECO:0000256" key="8">
    <source>
        <dbReference type="ARBA" id="ARBA00022989"/>
    </source>
</evidence>
<dbReference type="EMBL" id="KX688216">
    <property type="protein sequence ID" value="ASU04377.1"/>
    <property type="molecule type" value="Genomic_DNA"/>
</dbReference>
<organism evidence="15">
    <name type="scientific">Bovine herpesvirus type 1.1</name>
    <name type="common">BoHV-1</name>
    <dbReference type="NCBI Taxonomy" id="79889"/>
    <lineage>
        <taxon>Viruses</taxon>
        <taxon>Duplodnaviria</taxon>
        <taxon>Heunggongvirae</taxon>
        <taxon>Peploviricota</taxon>
        <taxon>Herviviricetes</taxon>
        <taxon>Herpesvirales</taxon>
        <taxon>Orthoherpesviridae</taxon>
        <taxon>Alphaherpesvirinae</taxon>
        <taxon>Varicellovirus</taxon>
        <taxon>Varicellovirus bovinealpha1</taxon>
    </lineage>
</organism>
<proteinExistence type="inferred from homology"/>
<dbReference type="GO" id="GO:0019031">
    <property type="term" value="C:viral envelope"/>
    <property type="evidence" value="ECO:0007669"/>
    <property type="project" value="UniProtKB-KW"/>
</dbReference>
<accession>A0A223LKB0</accession>
<evidence type="ECO:0000313" key="15">
    <source>
        <dbReference type="EMBL" id="ASU04377.1"/>
    </source>
</evidence>
<feature type="transmembrane region" description="Helical" evidence="14">
    <location>
        <begin position="278"/>
        <end position="300"/>
    </location>
</feature>
<evidence type="ECO:0000256" key="7">
    <source>
        <dbReference type="ARBA" id="ARBA00022879"/>
    </source>
</evidence>
<feature type="transmembrane region" description="Helical" evidence="14">
    <location>
        <begin position="320"/>
        <end position="338"/>
    </location>
</feature>
<name>A0A223LKB0_BHV1X</name>
<feature type="transmembrane region" description="Helical" evidence="14">
    <location>
        <begin position="129"/>
        <end position="153"/>
    </location>
</feature>
<keyword evidence="5" id="KW-0946">Virion</keyword>
<keyword evidence="8 14" id="KW-1133">Transmembrane helix</keyword>
<feature type="transmembrane region" description="Helical" evidence="14">
    <location>
        <begin position="12"/>
        <end position="34"/>
    </location>
</feature>
<keyword evidence="2" id="KW-1048">Host nucleus</keyword>
<dbReference type="PRINTS" id="PR00333">
    <property type="entry name" value="HSVINTEGRLMP"/>
</dbReference>
<evidence type="ECO:0000256" key="1">
    <source>
        <dbReference type="ARBA" id="ARBA00003017"/>
    </source>
</evidence>